<comment type="caution">
    <text evidence="2">The sequence shown here is derived from an EMBL/GenBank/DDBJ whole genome shotgun (WGS) entry which is preliminary data.</text>
</comment>
<dbReference type="Proteomes" id="UP000037023">
    <property type="component" value="Unassembled WGS sequence"/>
</dbReference>
<feature type="region of interest" description="Disordered" evidence="1">
    <location>
        <begin position="100"/>
        <end position="150"/>
    </location>
</feature>
<evidence type="ECO:0000256" key="1">
    <source>
        <dbReference type="SAM" id="MobiDB-lite"/>
    </source>
</evidence>
<feature type="compositionally biased region" description="Polar residues" evidence="1">
    <location>
        <begin position="137"/>
        <end position="150"/>
    </location>
</feature>
<accession>A0A0L8L6M3</accession>
<dbReference type="EMBL" id="LGUP01000048">
    <property type="protein sequence ID" value="KOG33807.1"/>
    <property type="molecule type" value="Genomic_DNA"/>
</dbReference>
<proteinExistence type="predicted"/>
<reference evidence="2 3" key="1">
    <citation type="submission" date="2015-06" db="EMBL/GenBank/DDBJ databases">
        <authorList>
            <person name="Hoefler B.C."/>
            <person name="Straight P.D."/>
        </authorList>
    </citation>
    <scope>NUCLEOTIDE SEQUENCE [LARGE SCALE GENOMIC DNA]</scope>
    <source>
        <strain evidence="2 3">NRRL 3427</strain>
    </source>
</reference>
<sequence length="150" mass="15849">MLYRVSRRKASSLASRSLDQALGPLSVSLSKATVKDSAAALSALDPIAPMLCRTPADLQSSAKALLEYGEPWSVCMIAPARLPRVCSAAVRASMTSSVRMRSAMAQPAGRPARGEVDDGREVERLRPADRQVGDIAATQSHSASVPSSRT</sequence>
<evidence type="ECO:0000313" key="3">
    <source>
        <dbReference type="Proteomes" id="UP000037023"/>
    </source>
</evidence>
<name>A0A0L8L6M3_STRVR</name>
<protein>
    <submittedName>
        <fullName evidence="2">Uncharacterized protein</fullName>
    </submittedName>
</protein>
<gene>
    <name evidence="2" type="ORF">ADK34_07810</name>
</gene>
<dbReference type="AlphaFoldDB" id="A0A0L8L6M3"/>
<evidence type="ECO:0000313" key="2">
    <source>
        <dbReference type="EMBL" id="KOG33807.1"/>
    </source>
</evidence>
<organism evidence="2 3">
    <name type="scientific">Streptomyces viridochromogenes</name>
    <dbReference type="NCBI Taxonomy" id="1938"/>
    <lineage>
        <taxon>Bacteria</taxon>
        <taxon>Bacillati</taxon>
        <taxon>Actinomycetota</taxon>
        <taxon>Actinomycetes</taxon>
        <taxon>Kitasatosporales</taxon>
        <taxon>Streptomycetaceae</taxon>
        <taxon>Streptomyces</taxon>
    </lineage>
</organism>
<feature type="compositionally biased region" description="Basic and acidic residues" evidence="1">
    <location>
        <begin position="112"/>
        <end position="132"/>
    </location>
</feature>